<keyword evidence="4" id="KW-0560">Oxidoreductase</keyword>
<dbReference type="OrthoDB" id="655030at2759"/>
<accession>A0A9P6PMB5</accession>
<dbReference type="Pfam" id="PF01494">
    <property type="entry name" value="FAD_binding_3"/>
    <property type="match status" value="1"/>
</dbReference>
<dbReference type="PRINTS" id="PR00420">
    <property type="entry name" value="RNGMNOXGNASE"/>
</dbReference>
<evidence type="ECO:0000256" key="4">
    <source>
        <dbReference type="ARBA" id="ARBA00023002"/>
    </source>
</evidence>
<evidence type="ECO:0000256" key="5">
    <source>
        <dbReference type="SAM" id="MobiDB-lite"/>
    </source>
</evidence>
<protein>
    <recommendedName>
        <fullName evidence="6">FAD-binding domain-containing protein</fullName>
    </recommendedName>
</protein>
<dbReference type="Proteomes" id="UP000726737">
    <property type="component" value="Unassembled WGS sequence"/>
</dbReference>
<dbReference type="SUPFAM" id="SSF51905">
    <property type="entry name" value="FAD/NAD(P)-binding domain"/>
    <property type="match status" value="1"/>
</dbReference>
<keyword evidence="2" id="KW-0285">Flavoprotein</keyword>
<dbReference type="Gene3D" id="3.50.50.60">
    <property type="entry name" value="FAD/NAD(P)-binding domain"/>
    <property type="match status" value="1"/>
</dbReference>
<dbReference type="InterPro" id="IPR002938">
    <property type="entry name" value="FAD-bd"/>
</dbReference>
<feature type="domain" description="FAD-binding" evidence="6">
    <location>
        <begin position="1"/>
        <end position="285"/>
    </location>
</feature>
<dbReference type="InterPro" id="IPR050562">
    <property type="entry name" value="FAD_mOase_fung"/>
</dbReference>
<sequence length="374" mass="43453">MPVFEQLGLYEDLLRISYPNYCSHVYNGSTMEYITKFDNPELMEKMGYDYVVFSRVELYRLLLSRIPKDKILFNKRILSVKQDESKVTIRAADNTAYEGCILVGADGAYSAVRQNLYKQLEKEGLLPYDDMKQMDIKYSILVGTTKSLPTEFHEHLKNSFTHNALMIGDDSSYTLTTKVSQDESFRSSGWPAETHQDLIEKVHDFKTPYGPLRRLIDHTDKDRISKMFLENKLFKTWYHGRVVLIGDAVHKLLPSSGQGAVNAMQDAVLLANCLYEINSWRPEEITTAFKDYKEHRFSHCRKQFTYSERTACIMYGQKWWQKLMRNIVCRLLPSSALSRDVNKEASYRPQVSFLPQTPKRGTMDVQPQRASKIR</sequence>
<dbReference type="EMBL" id="JAAAJA010001119">
    <property type="protein sequence ID" value="KAG0248060.1"/>
    <property type="molecule type" value="Genomic_DNA"/>
</dbReference>
<dbReference type="AlphaFoldDB" id="A0A9P6PMB5"/>
<gene>
    <name evidence="7" type="ORF">BG011_000564</name>
</gene>
<evidence type="ECO:0000256" key="1">
    <source>
        <dbReference type="ARBA" id="ARBA00007992"/>
    </source>
</evidence>
<feature type="region of interest" description="Disordered" evidence="5">
    <location>
        <begin position="352"/>
        <end position="374"/>
    </location>
</feature>
<dbReference type="InterPro" id="IPR036188">
    <property type="entry name" value="FAD/NAD-bd_sf"/>
</dbReference>
<evidence type="ECO:0000256" key="3">
    <source>
        <dbReference type="ARBA" id="ARBA00022827"/>
    </source>
</evidence>
<dbReference type="GO" id="GO:0071949">
    <property type="term" value="F:FAD binding"/>
    <property type="evidence" value="ECO:0007669"/>
    <property type="project" value="InterPro"/>
</dbReference>
<dbReference type="GO" id="GO:0004497">
    <property type="term" value="F:monooxygenase activity"/>
    <property type="evidence" value="ECO:0007669"/>
    <property type="project" value="InterPro"/>
</dbReference>
<comment type="caution">
    <text evidence="7">The sequence shown here is derived from an EMBL/GenBank/DDBJ whole genome shotgun (WGS) entry which is preliminary data.</text>
</comment>
<evidence type="ECO:0000313" key="8">
    <source>
        <dbReference type="Proteomes" id="UP000726737"/>
    </source>
</evidence>
<evidence type="ECO:0000259" key="6">
    <source>
        <dbReference type="Pfam" id="PF01494"/>
    </source>
</evidence>
<evidence type="ECO:0000256" key="2">
    <source>
        <dbReference type="ARBA" id="ARBA00022630"/>
    </source>
</evidence>
<name>A0A9P6PMB5_9FUNG</name>
<dbReference type="PANTHER" id="PTHR47356">
    <property type="entry name" value="FAD-DEPENDENT MONOOXYGENASE ASQG-RELATED"/>
    <property type="match status" value="1"/>
</dbReference>
<dbReference type="PANTHER" id="PTHR47356:SF2">
    <property type="entry name" value="FAD-BINDING DOMAIN-CONTAINING PROTEIN-RELATED"/>
    <property type="match status" value="1"/>
</dbReference>
<organism evidence="7 8">
    <name type="scientific">Mortierella polycephala</name>
    <dbReference type="NCBI Taxonomy" id="41804"/>
    <lineage>
        <taxon>Eukaryota</taxon>
        <taxon>Fungi</taxon>
        <taxon>Fungi incertae sedis</taxon>
        <taxon>Mucoromycota</taxon>
        <taxon>Mortierellomycotina</taxon>
        <taxon>Mortierellomycetes</taxon>
        <taxon>Mortierellales</taxon>
        <taxon>Mortierellaceae</taxon>
        <taxon>Mortierella</taxon>
    </lineage>
</organism>
<keyword evidence="8" id="KW-1185">Reference proteome</keyword>
<keyword evidence="3" id="KW-0274">FAD</keyword>
<reference evidence="7" key="1">
    <citation type="journal article" date="2020" name="Fungal Divers.">
        <title>Resolving the Mortierellaceae phylogeny through synthesis of multi-gene phylogenetics and phylogenomics.</title>
        <authorList>
            <person name="Vandepol N."/>
            <person name="Liber J."/>
            <person name="Desiro A."/>
            <person name="Na H."/>
            <person name="Kennedy M."/>
            <person name="Barry K."/>
            <person name="Grigoriev I.V."/>
            <person name="Miller A.N."/>
            <person name="O'Donnell K."/>
            <person name="Stajich J.E."/>
            <person name="Bonito G."/>
        </authorList>
    </citation>
    <scope>NUCLEOTIDE SEQUENCE</scope>
    <source>
        <strain evidence="7">KOD948</strain>
    </source>
</reference>
<comment type="similarity">
    <text evidence="1">Belongs to the paxM FAD-dependent monooxygenase family.</text>
</comment>
<proteinExistence type="inferred from homology"/>
<evidence type="ECO:0000313" key="7">
    <source>
        <dbReference type="EMBL" id="KAG0248060.1"/>
    </source>
</evidence>